<reference evidence="1" key="1">
    <citation type="submission" date="2022-10" db="EMBL/GenBank/DDBJ databases">
        <title>The complete genomes of actinobacterial strains from the NBC collection.</title>
        <authorList>
            <person name="Joergensen T.S."/>
            <person name="Alvarez Arevalo M."/>
            <person name="Sterndorff E.B."/>
            <person name="Faurdal D."/>
            <person name="Vuksanovic O."/>
            <person name="Mourched A.-S."/>
            <person name="Charusanti P."/>
            <person name="Shaw S."/>
            <person name="Blin K."/>
            <person name="Weber T."/>
        </authorList>
    </citation>
    <scope>NUCLEOTIDE SEQUENCE</scope>
    <source>
        <strain evidence="1">NBC_00049</strain>
    </source>
</reference>
<dbReference type="EMBL" id="CP108264">
    <property type="protein sequence ID" value="WTU74619.1"/>
    <property type="molecule type" value="Genomic_DNA"/>
</dbReference>
<dbReference type="InterPro" id="IPR021295">
    <property type="entry name" value="DUF2867"/>
</dbReference>
<evidence type="ECO:0000313" key="1">
    <source>
        <dbReference type="EMBL" id="WTU74619.1"/>
    </source>
</evidence>
<protein>
    <submittedName>
        <fullName evidence="1">DUF2867 domain-containing protein</fullName>
    </submittedName>
</protein>
<organism evidence="1">
    <name type="scientific">Streptomyces sp. NBC_00049</name>
    <dbReference type="NCBI Taxonomy" id="2903617"/>
    <lineage>
        <taxon>Bacteria</taxon>
        <taxon>Bacillati</taxon>
        <taxon>Actinomycetota</taxon>
        <taxon>Actinomycetes</taxon>
        <taxon>Kitasatosporales</taxon>
        <taxon>Streptomycetaceae</taxon>
        <taxon>Streptomyces</taxon>
    </lineage>
</organism>
<accession>A0AAU2JPD2</accession>
<dbReference type="Pfam" id="PF11066">
    <property type="entry name" value="DUF2867"/>
    <property type="match status" value="1"/>
</dbReference>
<sequence>MRLPRTAHTSRPWRIHEIAGDFQLEDVWALPTPGGPDDLDLLVHQFADGKGDPVPSRLGRALFALRWKLGALLGLDKPSDGIGERVPTLRDRLPADLLEGPRGPDLASVPFTSVYQTHDEWVAEMANRTVHGVMHISWVPDGAGGYRGQMAVLVKPNGLIGRLYMAGIKPFRYMGVYPALIRGIGREWQQNLAARSAG</sequence>
<dbReference type="AlphaFoldDB" id="A0AAU2JPD2"/>
<gene>
    <name evidence="1" type="ORF">OG327_15530</name>
</gene>
<proteinExistence type="predicted"/>
<name>A0AAU2JPD2_9ACTN</name>